<organism evidence="4 5">
    <name type="scientific">Palleronia aestuarii</name>
    <dbReference type="NCBI Taxonomy" id="568105"/>
    <lineage>
        <taxon>Bacteria</taxon>
        <taxon>Pseudomonadati</taxon>
        <taxon>Pseudomonadota</taxon>
        <taxon>Alphaproteobacteria</taxon>
        <taxon>Rhodobacterales</taxon>
        <taxon>Roseobacteraceae</taxon>
        <taxon>Palleronia</taxon>
    </lineage>
</organism>
<gene>
    <name evidence="4" type="ORF">LX81_02388</name>
</gene>
<protein>
    <recommendedName>
        <fullName evidence="6">YtxH domain-containing protein</fullName>
    </recommendedName>
</protein>
<evidence type="ECO:0000256" key="2">
    <source>
        <dbReference type="SAM" id="Phobius"/>
    </source>
</evidence>
<feature type="signal peptide" evidence="3">
    <location>
        <begin position="1"/>
        <end position="23"/>
    </location>
</feature>
<sequence>MTPLYRNIAIAAALIVLPAAATAAAGPDRVRALPGRIGTRVRDWWEDDNLEGNFKRLAARLDDLTDQIESYARPTPEPSGMVGRIMALLGVAVLVPAAITALVAPDRVREVRDRADAWWKGDDEVDPEAELRGLSERLESLTGDLERQRRNSFDTVTEAARKARDDS</sequence>
<evidence type="ECO:0000313" key="4">
    <source>
        <dbReference type="EMBL" id="PZX15756.1"/>
    </source>
</evidence>
<keyword evidence="2" id="KW-1133">Transmembrane helix</keyword>
<keyword evidence="3" id="KW-0732">Signal</keyword>
<evidence type="ECO:0000256" key="1">
    <source>
        <dbReference type="SAM" id="MobiDB-lite"/>
    </source>
</evidence>
<comment type="caution">
    <text evidence="4">The sequence shown here is derived from an EMBL/GenBank/DDBJ whole genome shotgun (WGS) entry which is preliminary data.</text>
</comment>
<name>A0A2W7NR87_9RHOB</name>
<keyword evidence="2" id="KW-0812">Transmembrane</keyword>
<dbReference type="EMBL" id="QKZL01000009">
    <property type="protein sequence ID" value="PZX15756.1"/>
    <property type="molecule type" value="Genomic_DNA"/>
</dbReference>
<dbReference type="AlphaFoldDB" id="A0A2W7NR87"/>
<feature type="transmembrane region" description="Helical" evidence="2">
    <location>
        <begin position="85"/>
        <end position="104"/>
    </location>
</feature>
<evidence type="ECO:0008006" key="6">
    <source>
        <dbReference type="Google" id="ProtNLM"/>
    </source>
</evidence>
<dbReference type="Proteomes" id="UP000248916">
    <property type="component" value="Unassembled WGS sequence"/>
</dbReference>
<feature type="region of interest" description="Disordered" evidence="1">
    <location>
        <begin position="146"/>
        <end position="167"/>
    </location>
</feature>
<keyword evidence="2" id="KW-0472">Membrane</keyword>
<dbReference type="RefSeq" id="WP_111537522.1">
    <property type="nucleotide sequence ID" value="NZ_QKZL01000009.1"/>
</dbReference>
<keyword evidence="5" id="KW-1185">Reference proteome</keyword>
<evidence type="ECO:0000313" key="5">
    <source>
        <dbReference type="Proteomes" id="UP000248916"/>
    </source>
</evidence>
<proteinExistence type="predicted"/>
<accession>A0A2W7NR87</accession>
<evidence type="ECO:0000256" key="3">
    <source>
        <dbReference type="SAM" id="SignalP"/>
    </source>
</evidence>
<reference evidence="4 5" key="1">
    <citation type="submission" date="2018-06" db="EMBL/GenBank/DDBJ databases">
        <title>Genomic Encyclopedia of Archaeal and Bacterial Type Strains, Phase II (KMG-II): from individual species to whole genera.</title>
        <authorList>
            <person name="Goeker M."/>
        </authorList>
    </citation>
    <scope>NUCLEOTIDE SEQUENCE [LARGE SCALE GENOMIC DNA]</scope>
    <source>
        <strain evidence="4 5">DSM 22009</strain>
    </source>
</reference>
<feature type="chain" id="PRO_5016143070" description="YtxH domain-containing protein" evidence="3">
    <location>
        <begin position="24"/>
        <end position="167"/>
    </location>
</feature>